<dbReference type="GeneID" id="93147864"/>
<proteinExistence type="predicted"/>
<dbReference type="NCBIfam" id="TIGR01641">
    <property type="entry name" value="phageSPP1_gp7"/>
    <property type="match status" value="1"/>
</dbReference>
<comment type="caution">
    <text evidence="2">The sequence shown here is derived from an EMBL/GenBank/DDBJ whole genome shotgun (WGS) entry which is preliminary data.</text>
</comment>
<evidence type="ECO:0000313" key="3">
    <source>
        <dbReference type="Proteomes" id="UP000004968"/>
    </source>
</evidence>
<evidence type="ECO:0000259" key="1">
    <source>
        <dbReference type="Pfam" id="PF04233"/>
    </source>
</evidence>
<feature type="domain" description="Phage head morphogenesis" evidence="1">
    <location>
        <begin position="190"/>
        <end position="292"/>
    </location>
</feature>
<dbReference type="InterPro" id="IPR006528">
    <property type="entry name" value="Phage_head_morphogenesis_dom"/>
</dbReference>
<organism evidence="2 3">
    <name type="scientific">Hungatella hathewayi DSM 13479</name>
    <dbReference type="NCBI Taxonomy" id="566550"/>
    <lineage>
        <taxon>Bacteria</taxon>
        <taxon>Bacillati</taxon>
        <taxon>Bacillota</taxon>
        <taxon>Clostridia</taxon>
        <taxon>Lachnospirales</taxon>
        <taxon>Lachnospiraceae</taxon>
        <taxon>Hungatella</taxon>
    </lineage>
</organism>
<evidence type="ECO:0000313" key="2">
    <source>
        <dbReference type="EMBL" id="EFC98157.1"/>
    </source>
</evidence>
<dbReference type="RefSeq" id="WP_006774093.1">
    <property type="nucleotide sequence ID" value="NZ_GG667672.1"/>
</dbReference>
<gene>
    <name evidence="2" type="ORF">CLOSTHATH_03623</name>
</gene>
<dbReference type="AlphaFoldDB" id="D3AJ33"/>
<name>D3AJ33_9FIRM</name>
<accession>D3AJ33</accession>
<dbReference type="EMBL" id="ACIO01000307">
    <property type="protein sequence ID" value="EFC98157.1"/>
    <property type="molecule type" value="Genomic_DNA"/>
</dbReference>
<sequence length="336" mass="39085">MGYWEKRQEAMYKAGEMQINQYYTQLEKAFNQTRRELQKTIEAFYFEYAEENGLSYAAAQRQLSKAEIGNLRDFIDLAMENIGKHNQTVNNMSIKARITRYQALEAQVDAMLRQLYAVDYQAAAEQTMKAVYEDTYYHTWYNIDQFHGFHAAFAQVDPHSVEKLLEYPFNGANFSSRLWKQKDHLQAQLMESLTTMMVQGKSPQALTNDFAKKLNVKKFDAYRLLHTESSFLMSEATHAGYKEDGVEKYQILATLDSKTCDICGDKDGEVYEVGKEITGENMPPFHCFCRCTDVPYYVDDDRSGEMRVGRDLETGENVEVPTGMTYKEWRKQYVRD</sequence>
<protein>
    <submittedName>
        <fullName evidence="2">Phage protein F-like protein</fullName>
    </submittedName>
</protein>
<reference evidence="2 3" key="1">
    <citation type="submission" date="2010-01" db="EMBL/GenBank/DDBJ databases">
        <authorList>
            <person name="Weinstock G."/>
            <person name="Sodergren E."/>
            <person name="Clifton S."/>
            <person name="Fulton L."/>
            <person name="Fulton B."/>
            <person name="Courtney L."/>
            <person name="Fronick C."/>
            <person name="Harrison M."/>
            <person name="Strong C."/>
            <person name="Farmer C."/>
            <person name="Delahaunty K."/>
            <person name="Markovic C."/>
            <person name="Hall O."/>
            <person name="Minx P."/>
            <person name="Tomlinson C."/>
            <person name="Mitreva M."/>
            <person name="Nelson J."/>
            <person name="Hou S."/>
            <person name="Wollam A."/>
            <person name="Pepin K.H."/>
            <person name="Johnson M."/>
            <person name="Bhonagiri V."/>
            <person name="Nash W.E."/>
            <person name="Warren W."/>
            <person name="Chinwalla A."/>
            <person name="Mardis E.R."/>
            <person name="Wilson R.K."/>
        </authorList>
    </citation>
    <scope>NUCLEOTIDE SEQUENCE [LARGE SCALE GENOMIC DNA]</scope>
    <source>
        <strain evidence="2 3">DSM 13479</strain>
    </source>
</reference>
<dbReference type="Pfam" id="PF04233">
    <property type="entry name" value="Phage_Mu_F"/>
    <property type="match status" value="1"/>
</dbReference>
<dbReference type="HOGENOM" id="CLU_017434_0_1_9"/>
<dbReference type="Proteomes" id="UP000004968">
    <property type="component" value="Unassembled WGS sequence"/>
</dbReference>